<comment type="caution">
    <text evidence="7">The sequence shown here is derived from an EMBL/GenBank/DDBJ whole genome shotgun (WGS) entry which is preliminary data.</text>
</comment>
<dbReference type="GO" id="GO:0003735">
    <property type="term" value="F:structural constituent of ribosome"/>
    <property type="evidence" value="ECO:0007669"/>
    <property type="project" value="InterPro"/>
</dbReference>
<dbReference type="CDD" id="cd05831">
    <property type="entry name" value="Ribosomal_P1"/>
    <property type="match status" value="1"/>
</dbReference>
<evidence type="ECO:0000256" key="5">
    <source>
        <dbReference type="ARBA" id="ARBA00023274"/>
    </source>
</evidence>
<proteinExistence type="inferred from homology"/>
<dbReference type="GO" id="GO:0006414">
    <property type="term" value="P:translational elongation"/>
    <property type="evidence" value="ECO:0007669"/>
    <property type="project" value="InterPro"/>
</dbReference>
<dbReference type="Pfam" id="PF00428">
    <property type="entry name" value="Ribosomal_60s"/>
    <property type="match status" value="1"/>
</dbReference>
<dbReference type="PANTHER" id="PTHR45696">
    <property type="entry name" value="60S ACIDIC RIBOSOMAL PROTEIN P1"/>
    <property type="match status" value="1"/>
</dbReference>
<reference evidence="7 8" key="1">
    <citation type="submission" date="2024-01" db="EMBL/GenBank/DDBJ databases">
        <title>The genomes of 5 underutilized Papilionoideae crops provide insights into root nodulation and disease resistanc.</title>
        <authorList>
            <person name="Jiang F."/>
        </authorList>
    </citation>
    <scope>NUCLEOTIDE SEQUENCE [LARGE SCALE GENOMIC DNA]</scope>
    <source>
        <strain evidence="7">DUOXIRENSHENG_FW03</strain>
        <tissue evidence="7">Leaves</tissue>
    </source>
</reference>
<keyword evidence="5" id="KW-0687">Ribonucleoprotein</keyword>
<evidence type="ECO:0000256" key="4">
    <source>
        <dbReference type="ARBA" id="ARBA00022980"/>
    </source>
</evidence>
<comment type="subunit">
    <text evidence="3">P1 and P2 exist as dimers at the large ribosomal subunit.</text>
</comment>
<gene>
    <name evidence="7" type="ORF">VNO78_18648</name>
</gene>
<keyword evidence="4" id="KW-0689">Ribosomal protein</keyword>
<dbReference type="PANTHER" id="PTHR45696:SF40">
    <property type="entry name" value="60S ACIDIC RIBOSOMAL PROTEIN"/>
    <property type="match status" value="1"/>
</dbReference>
<evidence type="ECO:0000256" key="3">
    <source>
        <dbReference type="ARBA" id="ARBA00011266"/>
    </source>
</evidence>
<evidence type="ECO:0000256" key="6">
    <source>
        <dbReference type="SAM" id="MobiDB-lite"/>
    </source>
</evidence>
<name>A0AAN9SL04_PSOTE</name>
<dbReference type="EMBL" id="JAYMYS010000004">
    <property type="protein sequence ID" value="KAK7397474.1"/>
    <property type="molecule type" value="Genomic_DNA"/>
</dbReference>
<evidence type="ECO:0000313" key="7">
    <source>
        <dbReference type="EMBL" id="KAK7397474.1"/>
    </source>
</evidence>
<dbReference type="HAMAP" id="MF_01478">
    <property type="entry name" value="Ribosomal_L12_arch"/>
    <property type="match status" value="1"/>
</dbReference>
<dbReference type="InterPro" id="IPR027534">
    <property type="entry name" value="Ribosomal_P1/P2"/>
</dbReference>
<dbReference type="AlphaFoldDB" id="A0AAN9SL04"/>
<feature type="region of interest" description="Disordered" evidence="6">
    <location>
        <begin position="170"/>
        <end position="196"/>
    </location>
</feature>
<dbReference type="GO" id="GO:0022625">
    <property type="term" value="C:cytosolic large ribosomal subunit"/>
    <property type="evidence" value="ECO:0007669"/>
    <property type="project" value="TreeGrafter"/>
</dbReference>
<dbReference type="GO" id="GO:0002181">
    <property type="term" value="P:cytoplasmic translation"/>
    <property type="evidence" value="ECO:0007669"/>
    <property type="project" value="TreeGrafter"/>
</dbReference>
<organism evidence="7 8">
    <name type="scientific">Psophocarpus tetragonolobus</name>
    <name type="common">Winged bean</name>
    <name type="synonym">Dolichos tetragonolobus</name>
    <dbReference type="NCBI Taxonomy" id="3891"/>
    <lineage>
        <taxon>Eukaryota</taxon>
        <taxon>Viridiplantae</taxon>
        <taxon>Streptophyta</taxon>
        <taxon>Embryophyta</taxon>
        <taxon>Tracheophyta</taxon>
        <taxon>Spermatophyta</taxon>
        <taxon>Magnoliopsida</taxon>
        <taxon>eudicotyledons</taxon>
        <taxon>Gunneridae</taxon>
        <taxon>Pentapetalae</taxon>
        <taxon>rosids</taxon>
        <taxon>fabids</taxon>
        <taxon>Fabales</taxon>
        <taxon>Fabaceae</taxon>
        <taxon>Papilionoideae</taxon>
        <taxon>50 kb inversion clade</taxon>
        <taxon>NPAAA clade</taxon>
        <taxon>indigoferoid/millettioid clade</taxon>
        <taxon>Phaseoleae</taxon>
        <taxon>Psophocarpus</taxon>
    </lineage>
</organism>
<dbReference type="Proteomes" id="UP001386955">
    <property type="component" value="Unassembled WGS sequence"/>
</dbReference>
<comment type="function">
    <text evidence="1">Plays an important role in the elongation step of protein synthesis.</text>
</comment>
<evidence type="ECO:0000256" key="1">
    <source>
        <dbReference type="ARBA" id="ARBA00003362"/>
    </source>
</evidence>
<dbReference type="InterPro" id="IPR038716">
    <property type="entry name" value="P1/P2_N_sf"/>
</dbReference>
<dbReference type="GO" id="GO:0030295">
    <property type="term" value="F:protein kinase activator activity"/>
    <property type="evidence" value="ECO:0007669"/>
    <property type="project" value="TreeGrafter"/>
</dbReference>
<evidence type="ECO:0008006" key="9">
    <source>
        <dbReference type="Google" id="ProtNLM"/>
    </source>
</evidence>
<dbReference type="FunFam" id="1.10.10.1410:FF:000001">
    <property type="entry name" value="60S acidic ribosomal protein P1"/>
    <property type="match status" value="1"/>
</dbReference>
<comment type="similarity">
    <text evidence="2">Belongs to the eukaryotic ribosomal protein P1/P2 family.</text>
</comment>
<dbReference type="Gene3D" id="1.10.10.1410">
    <property type="match status" value="1"/>
</dbReference>
<evidence type="ECO:0000313" key="8">
    <source>
        <dbReference type="Proteomes" id="UP001386955"/>
    </source>
</evidence>
<protein>
    <recommendedName>
        <fullName evidence="9">60S acidic ribosomal protein P1</fullName>
    </recommendedName>
</protein>
<accession>A0AAN9SL04</accession>
<evidence type="ECO:0000256" key="2">
    <source>
        <dbReference type="ARBA" id="ARBA00005436"/>
    </source>
</evidence>
<sequence length="196" mass="20705">MDNDLLNFSKWQLTIIASSVSWLVFLWHGKKRYAGVNKSTEAPVPAGAYWSPTPSRAAFHLRLHQGSTLLLRLSTICFLSRVEMSVGETACSYAAIILHEDGISVTADKIATLLKTAKVQVDSYWPALFAKLAEKKNIGDLIANAAGGGAPVGVAAAPVAVAGGGGAAAAAPAAEEKKKEEPEEESDDDMGFSLFD</sequence>
<dbReference type="GO" id="GO:0043021">
    <property type="term" value="F:ribonucleoprotein complex binding"/>
    <property type="evidence" value="ECO:0007669"/>
    <property type="project" value="TreeGrafter"/>
</dbReference>
<keyword evidence="8" id="KW-1185">Reference proteome</keyword>